<accession>A0AAV9HY92</accession>
<keyword evidence="3" id="KW-1185">Reference proteome</keyword>
<reference evidence="2" key="1">
    <citation type="journal article" date="2023" name="Mol. Phylogenet. Evol.">
        <title>Genome-scale phylogeny and comparative genomics of the fungal order Sordariales.</title>
        <authorList>
            <person name="Hensen N."/>
            <person name="Bonometti L."/>
            <person name="Westerberg I."/>
            <person name="Brannstrom I.O."/>
            <person name="Guillou S."/>
            <person name="Cros-Aarteil S."/>
            <person name="Calhoun S."/>
            <person name="Haridas S."/>
            <person name="Kuo A."/>
            <person name="Mondo S."/>
            <person name="Pangilinan J."/>
            <person name="Riley R."/>
            <person name="LaButti K."/>
            <person name="Andreopoulos B."/>
            <person name="Lipzen A."/>
            <person name="Chen C."/>
            <person name="Yan M."/>
            <person name="Daum C."/>
            <person name="Ng V."/>
            <person name="Clum A."/>
            <person name="Steindorff A."/>
            <person name="Ohm R.A."/>
            <person name="Martin F."/>
            <person name="Silar P."/>
            <person name="Natvig D.O."/>
            <person name="Lalanne C."/>
            <person name="Gautier V."/>
            <person name="Ament-Velasquez S.L."/>
            <person name="Kruys A."/>
            <person name="Hutchinson M.I."/>
            <person name="Powell A.J."/>
            <person name="Barry K."/>
            <person name="Miller A.N."/>
            <person name="Grigoriev I.V."/>
            <person name="Debuchy R."/>
            <person name="Gladieux P."/>
            <person name="Hiltunen Thoren M."/>
            <person name="Johannesson H."/>
        </authorList>
    </citation>
    <scope>NUCLEOTIDE SEQUENCE</scope>
    <source>
        <strain evidence="2">PSN324</strain>
    </source>
</reference>
<protein>
    <submittedName>
        <fullName evidence="2">Uncharacterized protein</fullName>
    </submittedName>
</protein>
<evidence type="ECO:0000313" key="2">
    <source>
        <dbReference type="EMBL" id="KAK4465686.1"/>
    </source>
</evidence>
<reference evidence="2" key="2">
    <citation type="submission" date="2023-06" db="EMBL/GenBank/DDBJ databases">
        <authorList>
            <consortium name="Lawrence Berkeley National Laboratory"/>
            <person name="Mondo S.J."/>
            <person name="Hensen N."/>
            <person name="Bonometti L."/>
            <person name="Westerberg I."/>
            <person name="Brannstrom I.O."/>
            <person name="Guillou S."/>
            <person name="Cros-Aarteil S."/>
            <person name="Calhoun S."/>
            <person name="Haridas S."/>
            <person name="Kuo A."/>
            <person name="Pangilinan J."/>
            <person name="Riley R."/>
            <person name="Labutti K."/>
            <person name="Andreopoulos B."/>
            <person name="Lipzen A."/>
            <person name="Chen C."/>
            <person name="Yanf M."/>
            <person name="Daum C."/>
            <person name="Ng V."/>
            <person name="Clum A."/>
            <person name="Steindorff A."/>
            <person name="Ohm R."/>
            <person name="Martin F."/>
            <person name="Silar P."/>
            <person name="Natvig D."/>
            <person name="Lalanne C."/>
            <person name="Gautier V."/>
            <person name="Ament-Velasquez S.L."/>
            <person name="Kruys A."/>
            <person name="Hutchinson M.I."/>
            <person name="Powell A.J."/>
            <person name="Barry K."/>
            <person name="Miller A.N."/>
            <person name="Grigoriev I.V."/>
            <person name="Debuchy R."/>
            <person name="Gladieux P."/>
            <person name="Thoren M.H."/>
            <person name="Johannesson H."/>
        </authorList>
    </citation>
    <scope>NUCLEOTIDE SEQUENCE</scope>
    <source>
        <strain evidence="2">PSN324</strain>
    </source>
</reference>
<dbReference type="AlphaFoldDB" id="A0AAV9HY92"/>
<proteinExistence type="predicted"/>
<evidence type="ECO:0000313" key="3">
    <source>
        <dbReference type="Proteomes" id="UP001321749"/>
    </source>
</evidence>
<dbReference type="Proteomes" id="UP001321749">
    <property type="component" value="Unassembled WGS sequence"/>
</dbReference>
<name>A0AAV9HY92_9PEZI</name>
<feature type="region of interest" description="Disordered" evidence="1">
    <location>
        <begin position="1"/>
        <end position="20"/>
    </location>
</feature>
<sequence length="113" mass="12901">MATTWSATIPTCPRRPRDPPEVIYTGASVESGKVKGTINRGTLLFSLISTVNGLLPYYRYIAYIALFGYKSRPVSNYSRRYRSGRLYLERLKDFNRLREGISERSLAVLVLAY</sequence>
<gene>
    <name evidence="2" type="ORF">QBC42DRAFT_248311</name>
</gene>
<organism evidence="2 3">
    <name type="scientific">Cladorrhinum samala</name>
    <dbReference type="NCBI Taxonomy" id="585594"/>
    <lineage>
        <taxon>Eukaryota</taxon>
        <taxon>Fungi</taxon>
        <taxon>Dikarya</taxon>
        <taxon>Ascomycota</taxon>
        <taxon>Pezizomycotina</taxon>
        <taxon>Sordariomycetes</taxon>
        <taxon>Sordariomycetidae</taxon>
        <taxon>Sordariales</taxon>
        <taxon>Podosporaceae</taxon>
        <taxon>Cladorrhinum</taxon>
    </lineage>
</organism>
<comment type="caution">
    <text evidence="2">The sequence shown here is derived from an EMBL/GenBank/DDBJ whole genome shotgun (WGS) entry which is preliminary data.</text>
</comment>
<evidence type="ECO:0000256" key="1">
    <source>
        <dbReference type="SAM" id="MobiDB-lite"/>
    </source>
</evidence>
<dbReference type="EMBL" id="MU864937">
    <property type="protein sequence ID" value="KAK4465686.1"/>
    <property type="molecule type" value="Genomic_DNA"/>
</dbReference>